<evidence type="ECO:0000256" key="7">
    <source>
        <dbReference type="ARBA" id="ARBA00023242"/>
    </source>
</evidence>
<evidence type="ECO:0000313" key="14">
    <source>
        <dbReference type="EMBL" id="ELP89432.1"/>
    </source>
</evidence>
<dbReference type="GO" id="GO:0003713">
    <property type="term" value="F:transcription coactivator activity"/>
    <property type="evidence" value="ECO:0007669"/>
    <property type="project" value="TreeGrafter"/>
</dbReference>
<evidence type="ECO:0000256" key="4">
    <source>
        <dbReference type="ARBA" id="ARBA00022833"/>
    </source>
</evidence>
<sequence length="343" mass="40468">MEMRSRRVVQPIEIPFHCNNCKKDITKVTRVKCDTCTDFDLCLECFSEGIEMQEHKNNHPYHIVRNMHYSLLTEDWGADEELLLLEAIEYCGLGDWFGVSEYMGTRSAKECQEHYEKYYLEASTQPLPDIGKAYANLHPEVVGTVLPYARGAFDTRAEKEKEATPFHGTANTKPTKETHECNFSSFRREFEFEYFNNAELNVMDLKFEDKDTTDERESKLRKLERYTKMCLERKRIRDIVINNNLIDSKKLKSSERKRSKEEAEIWEKYRLFMNVLGREEFEKYVRTMVEEEECRKKLIQYKLWRKEGYQSLEEGRGGTRYVGRKGAKGAKAAHKGGKKPIHR</sequence>
<organism evidence="14 15">
    <name type="scientific">Entamoeba invadens IP1</name>
    <dbReference type="NCBI Taxonomy" id="370355"/>
    <lineage>
        <taxon>Eukaryota</taxon>
        <taxon>Amoebozoa</taxon>
        <taxon>Evosea</taxon>
        <taxon>Archamoebae</taxon>
        <taxon>Mastigamoebida</taxon>
        <taxon>Entamoebidae</taxon>
        <taxon>Entamoeba</taxon>
    </lineage>
</organism>
<feature type="compositionally biased region" description="Basic residues" evidence="9">
    <location>
        <begin position="322"/>
        <end position="343"/>
    </location>
</feature>
<accession>A0A0A1U5C5</accession>
<dbReference type="Gene3D" id="1.10.10.60">
    <property type="entry name" value="Homeodomain-like"/>
    <property type="match status" value="1"/>
</dbReference>
<dbReference type="AlphaFoldDB" id="A0A0A1U5C5"/>
<dbReference type="SUPFAM" id="SSF46689">
    <property type="entry name" value="Homeodomain-like"/>
    <property type="match status" value="1"/>
</dbReference>
<dbReference type="Pfam" id="PF22941">
    <property type="entry name" value="TADA2A-like_3rd"/>
    <property type="match status" value="1"/>
</dbReference>
<dbReference type="InterPro" id="IPR017884">
    <property type="entry name" value="SANT_dom"/>
</dbReference>
<keyword evidence="4" id="KW-0862">Zinc</keyword>
<evidence type="ECO:0000256" key="2">
    <source>
        <dbReference type="ARBA" id="ARBA00022723"/>
    </source>
</evidence>
<dbReference type="GeneID" id="14888462"/>
<dbReference type="PROSITE" id="PS50135">
    <property type="entry name" value="ZF_ZZ_2"/>
    <property type="match status" value="1"/>
</dbReference>
<dbReference type="FunFam" id="3.30.60.90:FF:000008">
    <property type="entry name" value="Transcriptional adapter 2"/>
    <property type="match status" value="1"/>
</dbReference>
<dbReference type="PROSITE" id="PS51294">
    <property type="entry name" value="HTH_MYB"/>
    <property type="match status" value="1"/>
</dbReference>
<dbReference type="GO" id="GO:0008270">
    <property type="term" value="F:zinc ion binding"/>
    <property type="evidence" value="ECO:0007669"/>
    <property type="project" value="UniProtKB-KW"/>
</dbReference>
<dbReference type="KEGG" id="eiv:EIN_390470"/>
<reference evidence="14 15" key="1">
    <citation type="submission" date="2012-10" db="EMBL/GenBank/DDBJ databases">
        <authorList>
            <person name="Zafar N."/>
            <person name="Inman J."/>
            <person name="Hall N."/>
            <person name="Lorenzi H."/>
            <person name="Caler E."/>
        </authorList>
    </citation>
    <scope>NUCLEOTIDE SEQUENCE [LARGE SCALE GENOMIC DNA]</scope>
    <source>
        <strain evidence="14 15">IP1</strain>
    </source>
</reference>
<dbReference type="VEuPathDB" id="AmoebaDB:EIN_390470"/>
<evidence type="ECO:0000259" key="13">
    <source>
        <dbReference type="PROSITE" id="PS51294"/>
    </source>
</evidence>
<feature type="domain" description="Myb-like" evidence="10">
    <location>
        <begin position="76"/>
        <end position="119"/>
    </location>
</feature>
<dbReference type="PANTHER" id="PTHR12374:SF20">
    <property type="entry name" value="TRANSCRIPTIONAL ADAPTER 2-ALPHA"/>
    <property type="match status" value="1"/>
</dbReference>
<protein>
    <submittedName>
        <fullName evidence="14">Transcriptional adapter, putative</fullName>
    </submittedName>
</protein>
<dbReference type="InterPro" id="IPR041983">
    <property type="entry name" value="ADA2-like_ZZ"/>
</dbReference>
<keyword evidence="15" id="KW-1185">Reference proteome</keyword>
<dbReference type="InterPro" id="IPR017930">
    <property type="entry name" value="Myb_dom"/>
</dbReference>
<evidence type="ECO:0000256" key="8">
    <source>
        <dbReference type="PROSITE-ProRule" id="PRU00228"/>
    </source>
</evidence>
<feature type="domain" description="ZZ-type" evidence="11">
    <location>
        <begin position="13"/>
        <end position="69"/>
    </location>
</feature>
<dbReference type="PANTHER" id="PTHR12374">
    <property type="entry name" value="TRANSCRIPTIONAL ADAPTOR 2 ADA2 -RELATED"/>
    <property type="match status" value="1"/>
</dbReference>
<evidence type="ECO:0000259" key="10">
    <source>
        <dbReference type="PROSITE" id="PS50090"/>
    </source>
</evidence>
<evidence type="ECO:0000256" key="5">
    <source>
        <dbReference type="ARBA" id="ARBA00023015"/>
    </source>
</evidence>
<dbReference type="SMART" id="SM00291">
    <property type="entry name" value="ZnF_ZZ"/>
    <property type="match status" value="1"/>
</dbReference>
<dbReference type="CDD" id="cd02335">
    <property type="entry name" value="ZZ_ADA2"/>
    <property type="match status" value="1"/>
</dbReference>
<gene>
    <name evidence="14" type="ORF">EIN_390470</name>
</gene>
<feature type="domain" description="SANT" evidence="12">
    <location>
        <begin position="71"/>
        <end position="123"/>
    </location>
</feature>
<keyword evidence="6" id="KW-0804">Transcription</keyword>
<dbReference type="GO" id="GO:0003682">
    <property type="term" value="F:chromatin binding"/>
    <property type="evidence" value="ECO:0007669"/>
    <property type="project" value="TreeGrafter"/>
</dbReference>
<feature type="domain" description="HTH myb-type" evidence="13">
    <location>
        <begin position="68"/>
        <end position="123"/>
    </location>
</feature>
<dbReference type="GO" id="GO:0006338">
    <property type="term" value="P:chromatin remodeling"/>
    <property type="evidence" value="ECO:0007669"/>
    <property type="project" value="TreeGrafter"/>
</dbReference>
<dbReference type="PROSITE" id="PS50090">
    <property type="entry name" value="MYB_LIKE"/>
    <property type="match status" value="1"/>
</dbReference>
<dbReference type="RefSeq" id="XP_004256203.1">
    <property type="nucleotide sequence ID" value="XM_004256155.1"/>
</dbReference>
<dbReference type="GO" id="GO:0006357">
    <property type="term" value="P:regulation of transcription by RNA polymerase II"/>
    <property type="evidence" value="ECO:0007669"/>
    <property type="project" value="TreeGrafter"/>
</dbReference>
<evidence type="ECO:0000259" key="11">
    <source>
        <dbReference type="PROSITE" id="PS50135"/>
    </source>
</evidence>
<dbReference type="CDD" id="cd00167">
    <property type="entry name" value="SANT"/>
    <property type="match status" value="1"/>
</dbReference>
<keyword evidence="7" id="KW-0539">Nucleus</keyword>
<dbReference type="Pfam" id="PF00249">
    <property type="entry name" value="Myb_DNA-binding"/>
    <property type="match status" value="1"/>
</dbReference>
<proteinExistence type="predicted"/>
<evidence type="ECO:0000256" key="3">
    <source>
        <dbReference type="ARBA" id="ARBA00022771"/>
    </source>
</evidence>
<name>A0A0A1U5C5_ENTIV</name>
<dbReference type="GO" id="GO:0005634">
    <property type="term" value="C:nucleus"/>
    <property type="evidence" value="ECO:0007669"/>
    <property type="project" value="UniProtKB-SubCell"/>
</dbReference>
<dbReference type="SUPFAM" id="SSF57850">
    <property type="entry name" value="RING/U-box"/>
    <property type="match status" value="1"/>
</dbReference>
<dbReference type="InterPro" id="IPR043145">
    <property type="entry name" value="Znf_ZZ_sf"/>
</dbReference>
<keyword evidence="2" id="KW-0479">Metal-binding</keyword>
<evidence type="ECO:0000313" key="15">
    <source>
        <dbReference type="Proteomes" id="UP000014680"/>
    </source>
</evidence>
<dbReference type="OMA" id="KETHECN"/>
<keyword evidence="5" id="KW-0805">Transcription regulation</keyword>
<dbReference type="PROSITE" id="PS51293">
    <property type="entry name" value="SANT"/>
    <property type="match status" value="1"/>
</dbReference>
<evidence type="ECO:0000256" key="9">
    <source>
        <dbReference type="SAM" id="MobiDB-lite"/>
    </source>
</evidence>
<dbReference type="SMART" id="SM00717">
    <property type="entry name" value="SANT"/>
    <property type="match status" value="1"/>
</dbReference>
<dbReference type="InterPro" id="IPR009057">
    <property type="entry name" value="Homeodomain-like_sf"/>
</dbReference>
<keyword evidence="3 8" id="KW-0863">Zinc-finger</keyword>
<evidence type="ECO:0000259" key="12">
    <source>
        <dbReference type="PROSITE" id="PS51293"/>
    </source>
</evidence>
<dbReference type="OrthoDB" id="270417at2759"/>
<dbReference type="EMBL" id="KB206629">
    <property type="protein sequence ID" value="ELP89432.1"/>
    <property type="molecule type" value="Genomic_DNA"/>
</dbReference>
<dbReference type="InterPro" id="IPR001005">
    <property type="entry name" value="SANT/Myb"/>
</dbReference>
<dbReference type="PROSITE" id="PS01357">
    <property type="entry name" value="ZF_ZZ_1"/>
    <property type="match status" value="1"/>
</dbReference>
<dbReference type="Pfam" id="PF25299">
    <property type="entry name" value="ZZ_ADA2"/>
    <property type="match status" value="1"/>
</dbReference>
<dbReference type="Proteomes" id="UP000014680">
    <property type="component" value="Unassembled WGS sequence"/>
</dbReference>
<evidence type="ECO:0000256" key="1">
    <source>
        <dbReference type="ARBA" id="ARBA00004123"/>
    </source>
</evidence>
<dbReference type="Gene3D" id="3.30.60.90">
    <property type="match status" value="1"/>
</dbReference>
<dbReference type="InterPro" id="IPR000433">
    <property type="entry name" value="Znf_ZZ"/>
</dbReference>
<feature type="region of interest" description="Disordered" evidence="9">
    <location>
        <begin position="320"/>
        <end position="343"/>
    </location>
</feature>
<dbReference type="InterPro" id="IPR055141">
    <property type="entry name" value="TADA2A_B-like_dom"/>
</dbReference>
<evidence type="ECO:0000256" key="6">
    <source>
        <dbReference type="ARBA" id="ARBA00023163"/>
    </source>
</evidence>
<comment type="subcellular location">
    <subcellularLocation>
        <location evidence="1">Nucleus</location>
    </subcellularLocation>
</comment>